<dbReference type="GO" id="GO:0003677">
    <property type="term" value="F:DNA binding"/>
    <property type="evidence" value="ECO:0007669"/>
    <property type="project" value="InterPro"/>
</dbReference>
<dbReference type="PANTHER" id="PTHR47338:SF23">
    <property type="entry name" value="ZN(II)2CYS6 TRANSCRIPTION FACTOR (EUROFUNG)"/>
    <property type="match status" value="1"/>
</dbReference>
<proteinExistence type="predicted"/>
<evidence type="ECO:0000256" key="1">
    <source>
        <dbReference type="ARBA" id="ARBA00004123"/>
    </source>
</evidence>
<keyword evidence="2" id="KW-0479">Metal-binding</keyword>
<evidence type="ECO:0000259" key="6">
    <source>
        <dbReference type="SMART" id="SM00906"/>
    </source>
</evidence>
<dbReference type="CDD" id="cd12148">
    <property type="entry name" value="fungal_TF_MHR"/>
    <property type="match status" value="1"/>
</dbReference>
<keyword evidence="8" id="KW-1185">Reference proteome</keyword>
<evidence type="ECO:0000256" key="4">
    <source>
        <dbReference type="ARBA" id="ARBA00023163"/>
    </source>
</evidence>
<keyword evidence="5" id="KW-0539">Nucleus</keyword>
<dbReference type="EMBL" id="JABCIY010000157">
    <property type="protein sequence ID" value="KAF7191586.1"/>
    <property type="molecule type" value="Genomic_DNA"/>
</dbReference>
<sequence>MNCLSLENLQALIIIAFDDIGSGFTAKAWPIIASLTRSVEYAQLTQEFEPGNHRPLCQPHLLLPCTDDWTDSEERRRVFWNVFLLDRLCSVSTGWNTSLTSDDVHRRLPCDGHLWRKQEAVLTPYFGIWDKSSGCDGAEVDPITGQGNGFMTDGFMHMQPSILPASMSTVGAFAYNIEATESMSRVMSYFLQQKVDFSSMESVSAWLTRFKELDHRLALWKMLLPQRWRTNPNLTRLVPLMDPNLTTAHVTHNASTILLHQVIAYPPKHWRFCERLPSGYSAETCYSAGVEIATITTKYLSRSPSGSPIGSQYGFCLFIAANVLLIHWRYTDGDQLAPEYWSIIQSLEVMATRWSGLPAKSTGSPSLFMKYANRLRALYDPCTSHSTFQPEIMSFTYEIDPPRDPSNSAQPALTCWSMPTDAHNMPLHNAEASISLASSGNASEYVLDQDFLDLDRIISFDDGILFAAAFEPGSEIW</sequence>
<evidence type="ECO:0000256" key="5">
    <source>
        <dbReference type="ARBA" id="ARBA00023242"/>
    </source>
</evidence>
<name>A0A8H6RK87_9PEZI</name>
<keyword evidence="4" id="KW-0804">Transcription</keyword>
<dbReference type="GO" id="GO:0006351">
    <property type="term" value="P:DNA-templated transcription"/>
    <property type="evidence" value="ECO:0007669"/>
    <property type="project" value="InterPro"/>
</dbReference>
<feature type="domain" description="Xylanolytic transcriptional activator regulatory" evidence="6">
    <location>
        <begin position="28"/>
        <end position="115"/>
    </location>
</feature>
<dbReference type="OrthoDB" id="4456959at2759"/>
<dbReference type="AlphaFoldDB" id="A0A8H6RK87"/>
<dbReference type="Pfam" id="PF04082">
    <property type="entry name" value="Fungal_trans"/>
    <property type="match status" value="1"/>
</dbReference>
<dbReference type="PANTHER" id="PTHR47338">
    <property type="entry name" value="ZN(II)2CYS6 TRANSCRIPTION FACTOR (EUROFUNG)-RELATED"/>
    <property type="match status" value="1"/>
</dbReference>
<protein>
    <submittedName>
        <fullName evidence="7">Ascochitine biosynthesis cluster transcriptional regulator</fullName>
    </submittedName>
</protein>
<comment type="caution">
    <text evidence="7">The sequence shown here is derived from an EMBL/GenBank/DDBJ whole genome shotgun (WGS) entry which is preliminary data.</text>
</comment>
<evidence type="ECO:0000313" key="7">
    <source>
        <dbReference type="EMBL" id="KAF7191586.1"/>
    </source>
</evidence>
<dbReference type="SMART" id="SM00906">
    <property type="entry name" value="Fungal_trans"/>
    <property type="match status" value="1"/>
</dbReference>
<dbReference type="InterPro" id="IPR007219">
    <property type="entry name" value="XnlR_reg_dom"/>
</dbReference>
<accession>A0A8H6RK87</accession>
<dbReference type="GO" id="GO:0008270">
    <property type="term" value="F:zinc ion binding"/>
    <property type="evidence" value="ECO:0007669"/>
    <property type="project" value="InterPro"/>
</dbReference>
<dbReference type="GO" id="GO:0005634">
    <property type="term" value="C:nucleus"/>
    <property type="evidence" value="ECO:0007669"/>
    <property type="project" value="UniProtKB-SubCell"/>
</dbReference>
<keyword evidence="3" id="KW-0805">Transcription regulation</keyword>
<organism evidence="7 8">
    <name type="scientific">Pseudocercospora fuligena</name>
    <dbReference type="NCBI Taxonomy" id="685502"/>
    <lineage>
        <taxon>Eukaryota</taxon>
        <taxon>Fungi</taxon>
        <taxon>Dikarya</taxon>
        <taxon>Ascomycota</taxon>
        <taxon>Pezizomycotina</taxon>
        <taxon>Dothideomycetes</taxon>
        <taxon>Dothideomycetidae</taxon>
        <taxon>Mycosphaerellales</taxon>
        <taxon>Mycosphaerellaceae</taxon>
        <taxon>Pseudocercospora</taxon>
    </lineage>
</organism>
<comment type="subcellular location">
    <subcellularLocation>
        <location evidence="1">Nucleus</location>
    </subcellularLocation>
</comment>
<reference evidence="7" key="1">
    <citation type="submission" date="2020-04" db="EMBL/GenBank/DDBJ databases">
        <title>Draft genome resource of the tomato pathogen Pseudocercospora fuligena.</title>
        <authorList>
            <person name="Zaccaron A."/>
        </authorList>
    </citation>
    <scope>NUCLEOTIDE SEQUENCE</scope>
    <source>
        <strain evidence="7">PF001</strain>
    </source>
</reference>
<dbReference type="GO" id="GO:0000981">
    <property type="term" value="F:DNA-binding transcription factor activity, RNA polymerase II-specific"/>
    <property type="evidence" value="ECO:0007669"/>
    <property type="project" value="InterPro"/>
</dbReference>
<dbReference type="Proteomes" id="UP000660729">
    <property type="component" value="Unassembled WGS sequence"/>
</dbReference>
<evidence type="ECO:0000256" key="2">
    <source>
        <dbReference type="ARBA" id="ARBA00022723"/>
    </source>
</evidence>
<evidence type="ECO:0000256" key="3">
    <source>
        <dbReference type="ARBA" id="ARBA00023015"/>
    </source>
</evidence>
<gene>
    <name evidence="7" type="ORF">HII31_07088</name>
</gene>
<dbReference type="InterPro" id="IPR050815">
    <property type="entry name" value="TF_fung"/>
</dbReference>
<evidence type="ECO:0000313" key="8">
    <source>
        <dbReference type="Proteomes" id="UP000660729"/>
    </source>
</evidence>